<sequence length="242" mass="27297">MPLWRSPPNAPPITSLGRVDLVRWRRAYRDYCRDMALYCRAVNVPLAGCVASWTSCVDPDLLRVACEFDWHMDPASLTERGLRTRLATIMETPHIKSADDIRKCFASLHMPLSPTGDANGQRLDFMEAALQTEMATYGRLIVAAIVERVQPAILRERVRARLEIAPNDSLKVFANILLEQLQALNECEHLQIEDSSSLRRSGGVKKRRRVRHRSTVGAEMSAATKPRHHSRPSTCKKQKTAA</sequence>
<gene>
    <name evidence="2" type="ORF">SDRG_04721</name>
</gene>
<dbReference type="VEuPathDB" id="FungiDB:SDRG_04721"/>
<dbReference type="OMA" id="HERANDG"/>
<dbReference type="GeneID" id="19945448"/>
<dbReference type="RefSeq" id="XP_008608625.1">
    <property type="nucleotide sequence ID" value="XM_008610403.1"/>
</dbReference>
<organism evidence="2 3">
    <name type="scientific">Saprolegnia diclina (strain VS20)</name>
    <dbReference type="NCBI Taxonomy" id="1156394"/>
    <lineage>
        <taxon>Eukaryota</taxon>
        <taxon>Sar</taxon>
        <taxon>Stramenopiles</taxon>
        <taxon>Oomycota</taxon>
        <taxon>Saprolegniomycetes</taxon>
        <taxon>Saprolegniales</taxon>
        <taxon>Saprolegniaceae</taxon>
        <taxon>Saprolegnia</taxon>
    </lineage>
</organism>
<evidence type="ECO:0000313" key="2">
    <source>
        <dbReference type="EMBL" id="EQC37692.1"/>
    </source>
</evidence>
<name>T0S4M6_SAPDV</name>
<evidence type="ECO:0000313" key="3">
    <source>
        <dbReference type="Proteomes" id="UP000030762"/>
    </source>
</evidence>
<evidence type="ECO:0000256" key="1">
    <source>
        <dbReference type="SAM" id="MobiDB-lite"/>
    </source>
</evidence>
<keyword evidence="3" id="KW-1185">Reference proteome</keyword>
<protein>
    <submittedName>
        <fullName evidence="2">Uncharacterized protein</fullName>
    </submittedName>
</protein>
<feature type="compositionally biased region" description="Basic residues" evidence="1">
    <location>
        <begin position="225"/>
        <end position="242"/>
    </location>
</feature>
<reference evidence="2 3" key="1">
    <citation type="submission" date="2012-04" db="EMBL/GenBank/DDBJ databases">
        <title>The Genome Sequence of Saprolegnia declina VS20.</title>
        <authorList>
            <consortium name="The Broad Institute Genome Sequencing Platform"/>
            <person name="Russ C."/>
            <person name="Nusbaum C."/>
            <person name="Tyler B."/>
            <person name="van West P."/>
            <person name="Dieguez-Uribeondo J."/>
            <person name="de Bruijn I."/>
            <person name="Tripathy S."/>
            <person name="Jiang R."/>
            <person name="Young S.K."/>
            <person name="Zeng Q."/>
            <person name="Gargeya S."/>
            <person name="Fitzgerald M."/>
            <person name="Haas B."/>
            <person name="Abouelleil A."/>
            <person name="Alvarado L."/>
            <person name="Arachchi H.M."/>
            <person name="Berlin A."/>
            <person name="Chapman S.B."/>
            <person name="Goldberg J."/>
            <person name="Griggs A."/>
            <person name="Gujja S."/>
            <person name="Hansen M."/>
            <person name="Howarth C."/>
            <person name="Imamovic A."/>
            <person name="Larimer J."/>
            <person name="McCowen C."/>
            <person name="Montmayeur A."/>
            <person name="Murphy C."/>
            <person name="Neiman D."/>
            <person name="Pearson M."/>
            <person name="Priest M."/>
            <person name="Roberts A."/>
            <person name="Saif S."/>
            <person name="Shea T."/>
            <person name="Sisk P."/>
            <person name="Sykes S."/>
            <person name="Wortman J."/>
            <person name="Nusbaum C."/>
            <person name="Birren B."/>
        </authorList>
    </citation>
    <scope>NUCLEOTIDE SEQUENCE [LARGE SCALE GENOMIC DNA]</scope>
    <source>
        <strain evidence="2 3">VS20</strain>
    </source>
</reference>
<feature type="region of interest" description="Disordered" evidence="1">
    <location>
        <begin position="195"/>
        <end position="242"/>
    </location>
</feature>
<proteinExistence type="predicted"/>
<dbReference type="InParanoid" id="T0S4M6"/>
<dbReference type="EMBL" id="JH767143">
    <property type="protein sequence ID" value="EQC37692.1"/>
    <property type="molecule type" value="Genomic_DNA"/>
</dbReference>
<dbReference type="Proteomes" id="UP000030762">
    <property type="component" value="Unassembled WGS sequence"/>
</dbReference>
<accession>T0S4M6</accession>
<dbReference type="AlphaFoldDB" id="T0S4M6"/>
<feature type="compositionally biased region" description="Basic residues" evidence="1">
    <location>
        <begin position="202"/>
        <end position="214"/>
    </location>
</feature>